<accession>A0AAU7S2R1</accession>
<keyword evidence="3" id="KW-0614">Plasmid</keyword>
<dbReference type="RefSeq" id="WP_349961541.1">
    <property type="nucleotide sequence ID" value="NZ_CP157962.1"/>
</dbReference>
<organism evidence="3">
    <name type="scientific">Rhizobium sp. ZPR3</name>
    <dbReference type="NCBI Taxonomy" id="3158967"/>
    <lineage>
        <taxon>Bacteria</taxon>
        <taxon>Pseudomonadati</taxon>
        <taxon>Pseudomonadota</taxon>
        <taxon>Alphaproteobacteria</taxon>
        <taxon>Hyphomicrobiales</taxon>
        <taxon>Rhizobiaceae</taxon>
        <taxon>Rhizobium/Agrobacterium group</taxon>
        <taxon>Rhizobium</taxon>
    </lineage>
</organism>
<protein>
    <submittedName>
        <fullName evidence="3">DUF2325 domain-containing protein</fullName>
    </submittedName>
</protein>
<name>A0AAU7S2R1_9HYPH</name>
<sequence>MFHCSIVGTCLTTTELRQMLAKAGDIDTKTATDHVLHSRGVRAAGQRDIAAKLLNKALDRRHERILKQFSKLSTPAEIKAQWDKAVDDGDISGAYWAVMSHPASDRPLMNDIFGEVHMLSHLVGSSSRLDLARLRKLQLDVEARDEKIDRQEARLQAAAQDNVILQKRIEELEQSLRRAQAAVGDPVSAGAGQRQEARLSEKLQAAGERAEGYEKRLASSEAKLVEARLQVSVLLEENQILKHELDLLEAAIAPDAHPAAATDTDGYETLLYVGGRPSLFDRLRKLAESRNIELLFHDGGVEDNLSLLPALVGRASSAVFPVDCISHSASDMVKRLCRDSDKTYLPLRSASLASFAAVIAAPLAAE</sequence>
<dbReference type="AlphaFoldDB" id="A0AAU7S2R1"/>
<gene>
    <name evidence="3" type="ORF">ABM479_31345</name>
</gene>
<proteinExistence type="inferred from homology"/>
<evidence type="ECO:0000256" key="1">
    <source>
        <dbReference type="ARBA" id="ARBA00007189"/>
    </source>
</evidence>
<evidence type="ECO:0000256" key="2">
    <source>
        <dbReference type="SAM" id="MobiDB-lite"/>
    </source>
</evidence>
<dbReference type="InterPro" id="IPR016772">
    <property type="entry name" value="UCP020408"/>
</dbReference>
<reference evidence="3" key="1">
    <citation type="submission" date="2024-06" db="EMBL/GenBank/DDBJ databases">
        <authorList>
            <person name="Li T."/>
            <person name="Gao R."/>
        </authorList>
    </citation>
    <scope>NUCLEOTIDE SEQUENCE</scope>
    <source>
        <strain evidence="3">ZPR3</strain>
        <plasmid evidence="3">unnamed2</plasmid>
    </source>
</reference>
<evidence type="ECO:0000313" key="3">
    <source>
        <dbReference type="EMBL" id="XBT96744.1"/>
    </source>
</evidence>
<comment type="similarity">
    <text evidence="1">Belongs to the UPF0751 family.</text>
</comment>
<dbReference type="Pfam" id="PF10087">
    <property type="entry name" value="DUF2325"/>
    <property type="match status" value="1"/>
</dbReference>
<feature type="region of interest" description="Disordered" evidence="2">
    <location>
        <begin position="184"/>
        <end position="203"/>
    </location>
</feature>
<geneLocation type="plasmid" evidence="3">
    <name>unnamed2</name>
</geneLocation>
<dbReference type="EMBL" id="CP157962">
    <property type="protein sequence ID" value="XBT96744.1"/>
    <property type="molecule type" value="Genomic_DNA"/>
</dbReference>